<dbReference type="Proteomes" id="UP000022910">
    <property type="component" value="Unassembled WGS sequence"/>
</dbReference>
<organism evidence="3 4">
    <name type="scientific">Rhizophagus irregularis (strain DAOM 197198w)</name>
    <name type="common">Glomus intraradices</name>
    <dbReference type="NCBI Taxonomy" id="1432141"/>
    <lineage>
        <taxon>Eukaryota</taxon>
        <taxon>Fungi</taxon>
        <taxon>Fungi incertae sedis</taxon>
        <taxon>Mucoromycota</taxon>
        <taxon>Glomeromycotina</taxon>
        <taxon>Glomeromycetes</taxon>
        <taxon>Glomerales</taxon>
        <taxon>Glomeraceae</taxon>
        <taxon>Rhizophagus</taxon>
    </lineage>
</organism>
<dbReference type="PIRSF" id="PIRSF008756">
    <property type="entry name" value="P_tr_PHO88"/>
    <property type="match status" value="1"/>
</dbReference>
<dbReference type="GO" id="GO:0005783">
    <property type="term" value="C:endoplasmic reticulum"/>
    <property type="evidence" value="ECO:0007669"/>
    <property type="project" value="InterPro"/>
</dbReference>
<dbReference type="HOGENOM" id="CLU_099163_0_0_1"/>
<gene>
    <name evidence="3" type="ORF">RirG_214050</name>
</gene>
<dbReference type="GO" id="GO:0045047">
    <property type="term" value="P:protein targeting to ER"/>
    <property type="evidence" value="ECO:0007669"/>
    <property type="project" value="InterPro"/>
</dbReference>
<reference evidence="3 4" key="1">
    <citation type="submission" date="2014-02" db="EMBL/GenBank/DDBJ databases">
        <title>Single nucleus genome sequencing reveals high similarity among nuclei of an endomycorrhizal fungus.</title>
        <authorList>
            <person name="Lin K."/>
            <person name="Geurts R."/>
            <person name="Zhang Z."/>
            <person name="Limpens E."/>
            <person name="Saunders D.G."/>
            <person name="Mu D."/>
            <person name="Pang E."/>
            <person name="Cao H."/>
            <person name="Cha H."/>
            <person name="Lin T."/>
            <person name="Zhou Q."/>
            <person name="Shang Y."/>
            <person name="Li Y."/>
            <person name="Ivanov S."/>
            <person name="Sharma T."/>
            <person name="Velzen R.V."/>
            <person name="Ruijter N.D."/>
            <person name="Aanen D.K."/>
            <person name="Win J."/>
            <person name="Kamoun S."/>
            <person name="Bisseling T."/>
            <person name="Huang S."/>
        </authorList>
    </citation>
    <scope>NUCLEOTIDE SEQUENCE [LARGE SCALE GENOMIC DNA]</scope>
    <source>
        <strain evidence="4">DAOM197198w</strain>
    </source>
</reference>
<dbReference type="EMBL" id="JEMT01027586">
    <property type="protein sequence ID" value="EXX56672.1"/>
    <property type="molecule type" value="Genomic_DNA"/>
</dbReference>
<keyword evidence="2" id="KW-1133">Transmembrane helix</keyword>
<keyword evidence="2" id="KW-0472">Membrane</keyword>
<keyword evidence="2" id="KW-0812">Transmembrane</keyword>
<dbReference type="InterPro" id="IPR012098">
    <property type="entry name" value="SND3_fun"/>
</dbReference>
<dbReference type="PANTHER" id="PTHR28112:SF1">
    <property type="entry name" value="SRP-INDEPENDENT TARGETING PROTEIN 3"/>
    <property type="match status" value="1"/>
</dbReference>
<evidence type="ECO:0000256" key="1">
    <source>
        <dbReference type="SAM" id="MobiDB-lite"/>
    </source>
</evidence>
<name>A0A015IHN3_RHIIW</name>
<protein>
    <recommendedName>
        <fullName evidence="5">Inorganic phosphate transport PHO88</fullName>
    </recommendedName>
</protein>
<evidence type="ECO:0008006" key="5">
    <source>
        <dbReference type="Google" id="ProtNLM"/>
    </source>
</evidence>
<feature type="region of interest" description="Disordered" evidence="1">
    <location>
        <begin position="151"/>
        <end position="189"/>
    </location>
</feature>
<keyword evidence="4" id="KW-1185">Reference proteome</keyword>
<accession>A0A015IHN3</accession>
<feature type="compositionally biased region" description="Polar residues" evidence="1">
    <location>
        <begin position="160"/>
        <end position="170"/>
    </location>
</feature>
<sequence>MNPQVSNLLLVLGIVQVARRLDLDNPEVLIYVRIGYLVSQTIILSACYFAAIKIKGKNDLTALKYVEPAKPFTNEQPKLVETSNRDYDLSKVQELLKQTLIGVVIMLVLHFYWNFTQPLFIQSIIPLKNLYYNKIVQIHLLGKPAEGDLKRPFKEASPFGQLSDSQQPQTDKAAIKKAAKASKSGEKDD</sequence>
<dbReference type="GO" id="GO:0005739">
    <property type="term" value="C:mitochondrion"/>
    <property type="evidence" value="ECO:0007669"/>
    <property type="project" value="TreeGrafter"/>
</dbReference>
<dbReference type="PANTHER" id="PTHR28112">
    <property type="entry name" value="SRP-INDEPENDENT TARGETING PROTEIN 3"/>
    <property type="match status" value="1"/>
</dbReference>
<comment type="caution">
    <text evidence="3">The sequence shown here is derived from an EMBL/GenBank/DDBJ whole genome shotgun (WGS) entry which is preliminary data.</text>
</comment>
<dbReference type="OMA" id="NMDYDKG"/>
<dbReference type="STRING" id="1432141.A0A015IHN3"/>
<feature type="transmembrane region" description="Helical" evidence="2">
    <location>
        <begin position="95"/>
        <end position="113"/>
    </location>
</feature>
<evidence type="ECO:0000256" key="2">
    <source>
        <dbReference type="SAM" id="Phobius"/>
    </source>
</evidence>
<evidence type="ECO:0000313" key="4">
    <source>
        <dbReference type="Proteomes" id="UP000022910"/>
    </source>
</evidence>
<feature type="transmembrane region" description="Helical" evidence="2">
    <location>
        <begin position="30"/>
        <end position="51"/>
    </location>
</feature>
<evidence type="ECO:0000313" key="3">
    <source>
        <dbReference type="EMBL" id="EXX56672.1"/>
    </source>
</evidence>
<dbReference type="Pfam" id="PF10032">
    <property type="entry name" value="Pho88"/>
    <property type="match status" value="1"/>
</dbReference>
<dbReference type="OrthoDB" id="18139at2759"/>
<dbReference type="AlphaFoldDB" id="A0A015IHN3"/>
<proteinExistence type="predicted"/>